<feature type="transmembrane region" description="Helical" evidence="1">
    <location>
        <begin position="162"/>
        <end position="184"/>
    </location>
</feature>
<keyword evidence="4" id="KW-1185">Reference proteome</keyword>
<feature type="transmembrane region" description="Helical" evidence="1">
    <location>
        <begin position="49"/>
        <end position="69"/>
    </location>
</feature>
<dbReference type="PANTHER" id="PTHR42208">
    <property type="entry name" value="HEAVY METAL TRANSPORTER-RELATED"/>
    <property type="match status" value="1"/>
</dbReference>
<keyword evidence="1" id="KW-1133">Transmembrane helix</keyword>
<proteinExistence type="predicted"/>
<evidence type="ECO:0000259" key="2">
    <source>
        <dbReference type="Pfam" id="PF13386"/>
    </source>
</evidence>
<dbReference type="RefSeq" id="WP_237484420.1">
    <property type="nucleotide sequence ID" value="NZ_CAKLCM010000002.1"/>
</dbReference>
<reference evidence="3" key="1">
    <citation type="submission" date="2021-12" db="EMBL/GenBank/DDBJ databases">
        <authorList>
            <person name="Rodrigo-Torres L."/>
            <person name="Arahal R. D."/>
            <person name="Lucena T."/>
        </authorList>
    </citation>
    <scope>NUCLEOTIDE SEQUENCE</scope>
    <source>
        <strain evidence="3">CECT 8226</strain>
    </source>
</reference>
<protein>
    <recommendedName>
        <fullName evidence="2">Urease accessory protein UreH-like transmembrane domain-containing protein</fullName>
    </recommendedName>
</protein>
<accession>A0ABM8ZH28</accession>
<gene>
    <name evidence="3" type="ORF">VHP8226_01463</name>
</gene>
<sequence length="220" mass="23443">MTLDLVGAFTIGLLGAGHCIGMCGGIASLLTLNRARSWFIVINYNVGRLLSYALFGAVIGGAVTTIAHLADFNQLLAVLRLFSALVMVALAAYIGRWWNALIYVEKAGQGVWKRISPIAKRLLPIQHPIHAIPFGFIWGWLPCGLVYSALTWSAVSGSATNGALLMLAFGLGTLPAMLLVGNAATKLKALQTSPTFRNIAAFSILIYALYLAGISIKILV</sequence>
<feature type="transmembrane region" description="Helical" evidence="1">
    <location>
        <begin position="6"/>
        <end position="29"/>
    </location>
</feature>
<dbReference type="EMBL" id="CAKLCM010000002">
    <property type="protein sequence ID" value="CAH0525981.1"/>
    <property type="molecule type" value="Genomic_DNA"/>
</dbReference>
<dbReference type="InterPro" id="IPR039447">
    <property type="entry name" value="UreH-like_TM_dom"/>
</dbReference>
<evidence type="ECO:0000313" key="4">
    <source>
        <dbReference type="Proteomes" id="UP000838160"/>
    </source>
</evidence>
<name>A0ABM8ZH28_9VIBR</name>
<evidence type="ECO:0000313" key="3">
    <source>
        <dbReference type="EMBL" id="CAH0525981.1"/>
    </source>
</evidence>
<dbReference type="Proteomes" id="UP000838160">
    <property type="component" value="Unassembled WGS sequence"/>
</dbReference>
<keyword evidence="1" id="KW-0472">Membrane</keyword>
<feature type="transmembrane region" description="Helical" evidence="1">
    <location>
        <begin position="75"/>
        <end position="94"/>
    </location>
</feature>
<keyword evidence="1" id="KW-0812">Transmembrane</keyword>
<feature type="domain" description="Urease accessory protein UreH-like transmembrane" evidence="2">
    <location>
        <begin position="8"/>
        <end position="209"/>
    </location>
</feature>
<evidence type="ECO:0000256" key="1">
    <source>
        <dbReference type="SAM" id="Phobius"/>
    </source>
</evidence>
<dbReference type="Pfam" id="PF13386">
    <property type="entry name" value="DsbD_2"/>
    <property type="match status" value="1"/>
</dbReference>
<feature type="transmembrane region" description="Helical" evidence="1">
    <location>
        <begin position="196"/>
        <end position="219"/>
    </location>
</feature>
<organism evidence="3 4">
    <name type="scientific">Vibrio hippocampi</name>
    <dbReference type="NCBI Taxonomy" id="654686"/>
    <lineage>
        <taxon>Bacteria</taxon>
        <taxon>Pseudomonadati</taxon>
        <taxon>Pseudomonadota</taxon>
        <taxon>Gammaproteobacteria</taxon>
        <taxon>Vibrionales</taxon>
        <taxon>Vibrionaceae</taxon>
        <taxon>Vibrio</taxon>
    </lineage>
</organism>
<dbReference type="PANTHER" id="PTHR42208:SF1">
    <property type="entry name" value="HEAVY METAL TRANSPORTER"/>
    <property type="match status" value="1"/>
</dbReference>
<feature type="transmembrane region" description="Helical" evidence="1">
    <location>
        <begin position="129"/>
        <end position="150"/>
    </location>
</feature>
<comment type="caution">
    <text evidence="3">The sequence shown here is derived from an EMBL/GenBank/DDBJ whole genome shotgun (WGS) entry which is preliminary data.</text>
</comment>